<dbReference type="Gene3D" id="2.60.370.10">
    <property type="entry name" value="Ctag/Cox11"/>
    <property type="match status" value="1"/>
</dbReference>
<dbReference type="RefSeq" id="WP_344794858.1">
    <property type="nucleotide sequence ID" value="NZ_BAABBN010000004.1"/>
</dbReference>
<dbReference type="EMBL" id="BAABBN010000004">
    <property type="protein sequence ID" value="GAA3912148.1"/>
    <property type="molecule type" value="Genomic_DNA"/>
</dbReference>
<evidence type="ECO:0000256" key="5">
    <source>
        <dbReference type="ARBA" id="ARBA00022692"/>
    </source>
</evidence>
<dbReference type="SUPFAM" id="SSF110111">
    <property type="entry name" value="Ctag/Cox11"/>
    <property type="match status" value="1"/>
</dbReference>
<reference evidence="12" key="1">
    <citation type="journal article" date="2019" name="Int. J. Syst. Evol. Microbiol.">
        <title>The Global Catalogue of Microorganisms (GCM) 10K type strain sequencing project: providing services to taxonomists for standard genome sequencing and annotation.</title>
        <authorList>
            <consortium name="The Broad Institute Genomics Platform"/>
            <consortium name="The Broad Institute Genome Sequencing Center for Infectious Disease"/>
            <person name="Wu L."/>
            <person name="Ma J."/>
        </authorList>
    </citation>
    <scope>NUCLEOTIDE SEQUENCE [LARGE SCALE GENOMIC DNA]</scope>
    <source>
        <strain evidence="12">JCM 17551</strain>
    </source>
</reference>
<dbReference type="InterPro" id="IPR007533">
    <property type="entry name" value="Cyt_c_oxidase_assmbl_CtaG"/>
</dbReference>
<dbReference type="PANTHER" id="PTHR21320">
    <property type="entry name" value="CYTOCHROME C OXIDASE ASSEMBLY PROTEIN COX11-RELATED"/>
    <property type="match status" value="1"/>
</dbReference>
<evidence type="ECO:0000256" key="4">
    <source>
        <dbReference type="ARBA" id="ARBA00015384"/>
    </source>
</evidence>
<dbReference type="InterPro" id="IPR023471">
    <property type="entry name" value="CtaG/Cox11_dom_sf"/>
</dbReference>
<feature type="transmembrane region" description="Helical" evidence="10">
    <location>
        <begin position="12"/>
        <end position="31"/>
    </location>
</feature>
<keyword evidence="8" id="KW-0186">Copper</keyword>
<dbReference type="Proteomes" id="UP001501565">
    <property type="component" value="Unassembled WGS sequence"/>
</dbReference>
<comment type="subcellular location">
    <subcellularLocation>
        <location evidence="2">Cell inner membrane</location>
        <topology evidence="2">Single-pass type II membrane protein</topology>
        <orientation evidence="2">Periplasmic side</orientation>
    </subcellularLocation>
</comment>
<evidence type="ECO:0000313" key="11">
    <source>
        <dbReference type="EMBL" id="GAA3912148.1"/>
    </source>
</evidence>
<evidence type="ECO:0000256" key="3">
    <source>
        <dbReference type="ARBA" id="ARBA00009620"/>
    </source>
</evidence>
<comment type="similarity">
    <text evidence="3">Belongs to the COX11/CtaG family.</text>
</comment>
<evidence type="ECO:0000313" key="12">
    <source>
        <dbReference type="Proteomes" id="UP001501565"/>
    </source>
</evidence>
<evidence type="ECO:0000256" key="8">
    <source>
        <dbReference type="ARBA" id="ARBA00023008"/>
    </source>
</evidence>
<evidence type="ECO:0000256" key="1">
    <source>
        <dbReference type="ARBA" id="ARBA00004007"/>
    </source>
</evidence>
<accession>A0ABP7M200</accession>
<proteinExistence type="inferred from homology"/>
<protein>
    <recommendedName>
        <fullName evidence="4">Cytochrome c oxidase assembly protein CtaG</fullName>
    </recommendedName>
</protein>
<name>A0ABP7M200_9GAMM</name>
<gene>
    <name evidence="11" type="ORF">GCM10022277_03540</name>
</gene>
<comment type="caution">
    <text evidence="11">The sequence shown here is derived from an EMBL/GenBank/DDBJ whole genome shotgun (WGS) entry which is preliminary data.</text>
</comment>
<dbReference type="NCBIfam" id="NF003465">
    <property type="entry name" value="PRK05089.1"/>
    <property type="match status" value="1"/>
</dbReference>
<keyword evidence="12" id="KW-1185">Reference proteome</keyword>
<dbReference type="Pfam" id="PF04442">
    <property type="entry name" value="CtaG_Cox11"/>
    <property type="match status" value="1"/>
</dbReference>
<sequence>MAIKNLPTKLAVITLGMFGFGFALVPLYDVFCDITGINGKGFERSDITELNPVPTAEVTENQPQSNARLVKVQFLASPQTGFSGDFYPDSATLKAELNKPVTTAYFARNASNQKVSLQAIPSISPSEASSYVTKMECFCFNQQSLDPQQTREMGLTFQVSEELPDHISTITFSYSLYPIESVSVEDSAQELDTNFAEGEKSDEPNT</sequence>
<evidence type="ECO:0000256" key="6">
    <source>
        <dbReference type="ARBA" id="ARBA00022968"/>
    </source>
</evidence>
<organism evidence="11 12">
    <name type="scientific">Litoribacillus peritrichatus</name>
    <dbReference type="NCBI Taxonomy" id="718191"/>
    <lineage>
        <taxon>Bacteria</taxon>
        <taxon>Pseudomonadati</taxon>
        <taxon>Pseudomonadota</taxon>
        <taxon>Gammaproteobacteria</taxon>
        <taxon>Oceanospirillales</taxon>
        <taxon>Oceanospirillaceae</taxon>
        <taxon>Litoribacillus</taxon>
    </lineage>
</organism>
<keyword evidence="7 10" id="KW-1133">Transmembrane helix</keyword>
<keyword evidence="5 10" id="KW-0812">Transmembrane</keyword>
<comment type="function">
    <text evidence="1">Exerts its effect at some terminal stage of cytochrome c oxidase synthesis, probably by being involved in the insertion of the copper B into subunit I.</text>
</comment>
<keyword evidence="9 10" id="KW-0472">Membrane</keyword>
<evidence type="ECO:0000256" key="7">
    <source>
        <dbReference type="ARBA" id="ARBA00022989"/>
    </source>
</evidence>
<evidence type="ECO:0000256" key="10">
    <source>
        <dbReference type="SAM" id="Phobius"/>
    </source>
</evidence>
<evidence type="ECO:0000256" key="2">
    <source>
        <dbReference type="ARBA" id="ARBA00004382"/>
    </source>
</evidence>
<evidence type="ECO:0000256" key="9">
    <source>
        <dbReference type="ARBA" id="ARBA00023136"/>
    </source>
</evidence>
<keyword evidence="6" id="KW-0735">Signal-anchor</keyword>
<dbReference type="PANTHER" id="PTHR21320:SF3">
    <property type="entry name" value="CYTOCHROME C OXIDASE ASSEMBLY PROTEIN COX11, MITOCHONDRIAL-RELATED"/>
    <property type="match status" value="1"/>
</dbReference>